<dbReference type="Pfam" id="PF17396">
    <property type="entry name" value="DUF1611_N"/>
    <property type="match status" value="1"/>
</dbReference>
<dbReference type="AlphaFoldDB" id="A0A5P3AAM6"/>
<reference evidence="3 4" key="1">
    <citation type="submission" date="2018-08" db="EMBL/GenBank/DDBJ databases">
        <title>Genetic Globetrotter - A new plasmid hitch-hiking vast phylogenetic and geographic distances.</title>
        <authorList>
            <person name="Vollmers J."/>
            <person name="Petersen J."/>
        </authorList>
    </citation>
    <scope>NUCLEOTIDE SEQUENCE [LARGE SCALE GENOMIC DNA]</scope>
    <source>
        <strain evidence="3 4">DSM 26383</strain>
    </source>
</reference>
<dbReference type="PANTHER" id="PTHR40690">
    <property type="entry name" value="GLL3100 PROTEIN"/>
    <property type="match status" value="1"/>
</dbReference>
<protein>
    <recommendedName>
        <fullName evidence="5">DUF1611 domain-containing protein</fullName>
    </recommendedName>
</protein>
<evidence type="ECO:0000259" key="1">
    <source>
        <dbReference type="Pfam" id="PF07755"/>
    </source>
</evidence>
<dbReference type="InterPro" id="IPR011669">
    <property type="entry name" value="DgcN-like"/>
</dbReference>
<dbReference type="InterPro" id="IPR027417">
    <property type="entry name" value="P-loop_NTPase"/>
</dbReference>
<dbReference type="Gene3D" id="3.40.50.300">
    <property type="entry name" value="P-loop containing nucleotide triphosphate hydrolases"/>
    <property type="match status" value="1"/>
</dbReference>
<evidence type="ECO:0008006" key="5">
    <source>
        <dbReference type="Google" id="ProtNLM"/>
    </source>
</evidence>
<dbReference type="Pfam" id="PF07755">
    <property type="entry name" value="DUF1611"/>
    <property type="match status" value="1"/>
</dbReference>
<feature type="domain" description="D-glutamate N-acetyltransferase-like C-terminal" evidence="1">
    <location>
        <begin position="139"/>
        <end position="339"/>
    </location>
</feature>
<organism evidence="3 4">
    <name type="scientific">Roseovarius indicus</name>
    <dbReference type="NCBI Taxonomy" id="540747"/>
    <lineage>
        <taxon>Bacteria</taxon>
        <taxon>Pseudomonadati</taxon>
        <taxon>Pseudomonadota</taxon>
        <taxon>Alphaproteobacteria</taxon>
        <taxon>Rhodobacterales</taxon>
        <taxon>Roseobacteraceae</taxon>
        <taxon>Roseovarius</taxon>
    </lineage>
</organism>
<dbReference type="InterPro" id="IPR035086">
    <property type="entry name" value="DgcN-like_C"/>
</dbReference>
<dbReference type="OrthoDB" id="9778498at2"/>
<gene>
    <name evidence="3" type="ORF">RIdsm_02161</name>
</gene>
<proteinExistence type="predicted"/>
<accession>A0A5P3AAM6</accession>
<dbReference type="Gene3D" id="3.40.50.720">
    <property type="entry name" value="NAD(P)-binding Rossmann-like Domain"/>
    <property type="match status" value="1"/>
</dbReference>
<feature type="domain" description="D-glutamate N-acetyltransferase-like N-terminal" evidence="2">
    <location>
        <begin position="43"/>
        <end position="132"/>
    </location>
</feature>
<dbReference type="Proteomes" id="UP000325785">
    <property type="component" value="Chromosome"/>
</dbReference>
<sequence length="348" mass="36277">MLEPTQKIAIYAEANMGLINAKMAEGIIRYGRNPVTCVIDSQAVGKSLKELCKIDRDIPIVATLDDAIGLGAEVLVLGTTPSGGRVPPEWMTMLEQAIGSGLSVVNGLHDRLNDVLGDKLKPGQWIWDIRTPTDAMPPIAMARAAKLSNIRALMVGTDMAVGKKTSGLEIWSALCDAGHDAAFLATGQSGVAITGKGIPLDAFRVDHAAGAVERMVLENAEHDVLIIEGQGSLLHPGSTATLPLMRGSCANALILCHRAGMDVLDTAGDAVPVPPLKDVIALNEMVARAGGALTPARVVGIALNTRDLDETAARDAIESTARETGLPVTDPVRFGAAPLADAVLSVKG</sequence>
<dbReference type="SUPFAM" id="SSF52540">
    <property type="entry name" value="P-loop containing nucleoside triphosphate hydrolases"/>
    <property type="match status" value="1"/>
</dbReference>
<dbReference type="PANTHER" id="PTHR40690:SF1">
    <property type="entry name" value="DUF1611 DOMAIN-CONTAINING PROTEIN"/>
    <property type="match status" value="1"/>
</dbReference>
<dbReference type="KEGG" id="rid:RIdsm_02161"/>
<dbReference type="PIRSF" id="PIRSF026760">
    <property type="entry name" value="UCP026760"/>
    <property type="match status" value="1"/>
</dbReference>
<evidence type="ECO:0000313" key="3">
    <source>
        <dbReference type="EMBL" id="QEW26362.1"/>
    </source>
</evidence>
<dbReference type="EMBL" id="CP031598">
    <property type="protein sequence ID" value="QEW26362.1"/>
    <property type="molecule type" value="Genomic_DNA"/>
</dbReference>
<dbReference type="InterPro" id="IPR035402">
    <property type="entry name" value="DgcN-like_N"/>
</dbReference>
<dbReference type="RefSeq" id="WP_057819501.1">
    <property type="nucleotide sequence ID" value="NZ_CP031598.1"/>
</dbReference>
<name>A0A5P3AAM6_9RHOB</name>
<evidence type="ECO:0000259" key="2">
    <source>
        <dbReference type="Pfam" id="PF17396"/>
    </source>
</evidence>
<evidence type="ECO:0000313" key="4">
    <source>
        <dbReference type="Proteomes" id="UP000325785"/>
    </source>
</evidence>